<evidence type="ECO:0000256" key="3">
    <source>
        <dbReference type="ARBA" id="ARBA00022737"/>
    </source>
</evidence>
<dbReference type="GO" id="GO:0000785">
    <property type="term" value="C:chromatin"/>
    <property type="evidence" value="ECO:0007669"/>
    <property type="project" value="UniProtKB-ARBA"/>
</dbReference>
<dbReference type="GO" id="GO:0003682">
    <property type="term" value="F:chromatin binding"/>
    <property type="evidence" value="ECO:0007669"/>
    <property type="project" value="UniProtKB-ARBA"/>
</dbReference>
<dbReference type="GO" id="GO:0040029">
    <property type="term" value="P:epigenetic regulation of gene expression"/>
    <property type="evidence" value="ECO:0007669"/>
    <property type="project" value="UniProtKB-ARBA"/>
</dbReference>
<dbReference type="Gene3D" id="3.30.160.60">
    <property type="entry name" value="Classic Zinc Finger"/>
    <property type="match status" value="3"/>
</dbReference>
<dbReference type="FunFam" id="3.30.160.60:FF:000100">
    <property type="entry name" value="Zinc finger 45-like"/>
    <property type="match status" value="1"/>
</dbReference>
<evidence type="ECO:0000256" key="2">
    <source>
        <dbReference type="ARBA" id="ARBA00022723"/>
    </source>
</evidence>
<reference evidence="10 11" key="1">
    <citation type="submission" date="2019-08" db="EMBL/GenBank/DDBJ databases">
        <title>Whole genome of Aphis craccivora.</title>
        <authorList>
            <person name="Voronova N.V."/>
            <person name="Shulinski R.S."/>
            <person name="Bandarenka Y.V."/>
            <person name="Zhorov D.G."/>
            <person name="Warner D."/>
        </authorList>
    </citation>
    <scope>NUCLEOTIDE SEQUENCE [LARGE SCALE GENOMIC DNA]</scope>
    <source>
        <strain evidence="10">180601</strain>
        <tissue evidence="10">Whole Body</tissue>
    </source>
</reference>
<dbReference type="GO" id="GO:0008270">
    <property type="term" value="F:zinc ion binding"/>
    <property type="evidence" value="ECO:0007669"/>
    <property type="project" value="UniProtKB-KW"/>
</dbReference>
<dbReference type="InterPro" id="IPR013087">
    <property type="entry name" value="Znf_C2H2_type"/>
</dbReference>
<evidence type="ECO:0000259" key="9">
    <source>
        <dbReference type="PROSITE" id="PS50157"/>
    </source>
</evidence>
<feature type="domain" description="C2H2-type" evidence="9">
    <location>
        <begin position="357"/>
        <end position="379"/>
    </location>
</feature>
<keyword evidence="7" id="KW-0539">Nucleus</keyword>
<name>A0A6G0Y3F1_APHCR</name>
<feature type="domain" description="C2H2-type" evidence="9">
    <location>
        <begin position="301"/>
        <end position="328"/>
    </location>
</feature>
<keyword evidence="4 8" id="KW-0863">Zinc-finger</keyword>
<comment type="subcellular location">
    <subcellularLocation>
        <location evidence="1">Nucleus</location>
    </subcellularLocation>
</comment>
<dbReference type="PANTHER" id="PTHR16515">
    <property type="entry name" value="PR DOMAIN ZINC FINGER PROTEIN"/>
    <property type="match status" value="1"/>
</dbReference>
<evidence type="ECO:0000256" key="8">
    <source>
        <dbReference type="PROSITE-ProRule" id="PRU00042"/>
    </source>
</evidence>
<dbReference type="InterPro" id="IPR050331">
    <property type="entry name" value="Zinc_finger"/>
</dbReference>
<dbReference type="OrthoDB" id="3437960at2759"/>
<keyword evidence="6" id="KW-0238">DNA-binding</keyword>
<organism evidence="10 11">
    <name type="scientific">Aphis craccivora</name>
    <name type="common">Cowpea aphid</name>
    <dbReference type="NCBI Taxonomy" id="307492"/>
    <lineage>
        <taxon>Eukaryota</taxon>
        <taxon>Metazoa</taxon>
        <taxon>Ecdysozoa</taxon>
        <taxon>Arthropoda</taxon>
        <taxon>Hexapoda</taxon>
        <taxon>Insecta</taxon>
        <taxon>Pterygota</taxon>
        <taxon>Neoptera</taxon>
        <taxon>Paraneoptera</taxon>
        <taxon>Hemiptera</taxon>
        <taxon>Sternorrhyncha</taxon>
        <taxon>Aphidomorpha</taxon>
        <taxon>Aphidoidea</taxon>
        <taxon>Aphididae</taxon>
        <taxon>Aphidini</taxon>
        <taxon>Aphis</taxon>
        <taxon>Aphis</taxon>
    </lineage>
</organism>
<evidence type="ECO:0000256" key="1">
    <source>
        <dbReference type="ARBA" id="ARBA00004123"/>
    </source>
</evidence>
<dbReference type="SMART" id="SM00355">
    <property type="entry name" value="ZnF_C2H2"/>
    <property type="match status" value="3"/>
</dbReference>
<dbReference type="Proteomes" id="UP000478052">
    <property type="component" value="Unassembled WGS sequence"/>
</dbReference>
<keyword evidence="3" id="KW-0677">Repeat</keyword>
<dbReference type="AlphaFoldDB" id="A0A6G0Y3F1"/>
<evidence type="ECO:0000313" key="10">
    <source>
        <dbReference type="EMBL" id="KAF0748285.1"/>
    </source>
</evidence>
<dbReference type="Pfam" id="PF00096">
    <property type="entry name" value="zf-C2H2"/>
    <property type="match status" value="2"/>
</dbReference>
<feature type="domain" description="C2H2-type" evidence="9">
    <location>
        <begin position="329"/>
        <end position="356"/>
    </location>
</feature>
<keyword evidence="2" id="KW-0479">Metal-binding</keyword>
<dbReference type="EMBL" id="VUJU01006542">
    <property type="protein sequence ID" value="KAF0748285.1"/>
    <property type="molecule type" value="Genomic_DNA"/>
</dbReference>
<proteinExistence type="predicted"/>
<evidence type="ECO:0000313" key="11">
    <source>
        <dbReference type="Proteomes" id="UP000478052"/>
    </source>
</evidence>
<evidence type="ECO:0000256" key="4">
    <source>
        <dbReference type="ARBA" id="ARBA00022771"/>
    </source>
</evidence>
<dbReference type="PROSITE" id="PS00028">
    <property type="entry name" value="ZINC_FINGER_C2H2_1"/>
    <property type="match status" value="3"/>
</dbReference>
<dbReference type="PANTHER" id="PTHR16515:SF49">
    <property type="entry name" value="GASTRULA ZINC FINGER PROTEIN XLCGF49.1-LIKE-RELATED"/>
    <property type="match status" value="1"/>
</dbReference>
<evidence type="ECO:0000256" key="7">
    <source>
        <dbReference type="ARBA" id="ARBA00023242"/>
    </source>
</evidence>
<evidence type="ECO:0000256" key="6">
    <source>
        <dbReference type="ARBA" id="ARBA00023125"/>
    </source>
</evidence>
<keyword evidence="5" id="KW-0862">Zinc</keyword>
<keyword evidence="11" id="KW-1185">Reference proteome</keyword>
<protein>
    <submittedName>
        <fullName evidence="10">Myoneurin-like isoform X2</fullName>
    </submittedName>
</protein>
<gene>
    <name evidence="10" type="ORF">FWK35_00031011</name>
</gene>
<dbReference type="InterPro" id="IPR036236">
    <property type="entry name" value="Znf_C2H2_sf"/>
</dbReference>
<sequence length="383" mass="44983">MPYMFKEAAQNPQPIKCEPQNILPKLNKYIKQEHDIVQEYDVKHEHVDEFTEYKHYYDRNDSQSTNQYYNKDFENIKENIKVQIKTEVDVFDDTKHESFFMRDNNFVSSFSSTTHCSINSYIENKPTNFNLNIESSTATYTPTKHNVITSEKSTQIKTEVDIIDDAIFESHIIQDNKYMPSVEPTTYGIKSNVEINPRNFNLNIKTSTKTLTPTKHNVITSEKNTQIKTEIDIIEDTMYESFFMHEKNYVSTVESPTYYDINSPIKNSHKNAYLNIKAPIITSNPTKKNLRTSKENSKKTHKCYICNKYFSWKGSMKTHMRLHLGKKPYQCLICNKSFSQVSTLYQHKIIHESHKPFNCAICKKSFAQKVNMKIHINKHMKLL</sequence>
<comment type="caution">
    <text evidence="10">The sequence shown here is derived from an EMBL/GenBank/DDBJ whole genome shotgun (WGS) entry which is preliminary data.</text>
</comment>
<accession>A0A6G0Y3F1</accession>
<dbReference type="GO" id="GO:0003677">
    <property type="term" value="F:DNA binding"/>
    <property type="evidence" value="ECO:0007669"/>
    <property type="project" value="UniProtKB-KW"/>
</dbReference>
<dbReference type="GO" id="GO:0005634">
    <property type="term" value="C:nucleus"/>
    <property type="evidence" value="ECO:0007669"/>
    <property type="project" value="UniProtKB-SubCell"/>
</dbReference>
<evidence type="ECO:0000256" key="5">
    <source>
        <dbReference type="ARBA" id="ARBA00022833"/>
    </source>
</evidence>
<dbReference type="FunFam" id="3.30.160.60:FF:000690">
    <property type="entry name" value="Zinc finger protein 354C"/>
    <property type="match status" value="1"/>
</dbReference>
<dbReference type="PROSITE" id="PS50157">
    <property type="entry name" value="ZINC_FINGER_C2H2_2"/>
    <property type="match status" value="3"/>
</dbReference>
<dbReference type="SUPFAM" id="SSF57667">
    <property type="entry name" value="beta-beta-alpha zinc fingers"/>
    <property type="match status" value="2"/>
</dbReference>